<dbReference type="eggNOG" id="COG0215">
    <property type="taxonomic scope" value="Bacteria"/>
</dbReference>
<dbReference type="GO" id="GO:0004817">
    <property type="term" value="F:cysteine-tRNA ligase activity"/>
    <property type="evidence" value="ECO:0007669"/>
    <property type="project" value="TreeGrafter"/>
</dbReference>
<dbReference type="GO" id="GO:0005829">
    <property type="term" value="C:cytosol"/>
    <property type="evidence" value="ECO:0007669"/>
    <property type="project" value="TreeGrafter"/>
</dbReference>
<dbReference type="InterPro" id="IPR032678">
    <property type="entry name" value="tRNA-synt_1_cat_dom"/>
</dbReference>
<keyword evidence="7" id="KW-1185">Reference proteome</keyword>
<dbReference type="PANTHER" id="PTHR10890:SF3">
    <property type="entry name" value="CYSTEINE--TRNA LIGASE, CYTOPLASMIC"/>
    <property type="match status" value="1"/>
</dbReference>
<comment type="subunit">
    <text evidence="1">Monomer.</text>
</comment>
<organism evidence="6 7">
    <name type="scientific">Saccharomonospora cyanea NA-134</name>
    <dbReference type="NCBI Taxonomy" id="882082"/>
    <lineage>
        <taxon>Bacteria</taxon>
        <taxon>Bacillati</taxon>
        <taxon>Actinomycetota</taxon>
        <taxon>Actinomycetes</taxon>
        <taxon>Pseudonocardiales</taxon>
        <taxon>Pseudonocardiaceae</taxon>
        <taxon>Saccharomonospora</taxon>
    </lineage>
</organism>
<name>H5XKS5_9PSEU</name>
<dbReference type="InterPro" id="IPR014729">
    <property type="entry name" value="Rossmann-like_a/b/a_fold"/>
</dbReference>
<evidence type="ECO:0000313" key="7">
    <source>
        <dbReference type="Proteomes" id="UP000002791"/>
    </source>
</evidence>
<dbReference type="GO" id="GO:0006423">
    <property type="term" value="P:cysteinyl-tRNA aminoacylation"/>
    <property type="evidence" value="ECO:0007669"/>
    <property type="project" value="TreeGrafter"/>
</dbReference>
<evidence type="ECO:0000259" key="5">
    <source>
        <dbReference type="Pfam" id="PF01406"/>
    </source>
</evidence>
<dbReference type="OrthoDB" id="9815130at2"/>
<dbReference type="Pfam" id="PF01406">
    <property type="entry name" value="tRNA-synt_1e"/>
    <property type="match status" value="1"/>
</dbReference>
<keyword evidence="4" id="KW-0067">ATP-binding</keyword>
<evidence type="ECO:0000256" key="4">
    <source>
        <dbReference type="ARBA" id="ARBA00022840"/>
    </source>
</evidence>
<evidence type="ECO:0000256" key="2">
    <source>
        <dbReference type="ARBA" id="ARBA00022598"/>
    </source>
</evidence>
<evidence type="ECO:0000256" key="3">
    <source>
        <dbReference type="ARBA" id="ARBA00022741"/>
    </source>
</evidence>
<dbReference type="Gene3D" id="3.40.50.620">
    <property type="entry name" value="HUPs"/>
    <property type="match status" value="1"/>
</dbReference>
<dbReference type="PANTHER" id="PTHR10890">
    <property type="entry name" value="CYSTEINYL-TRNA SYNTHETASE"/>
    <property type="match status" value="1"/>
</dbReference>
<keyword evidence="6" id="KW-0030">Aminoacyl-tRNA synthetase</keyword>
<dbReference type="GO" id="GO:0005524">
    <property type="term" value="F:ATP binding"/>
    <property type="evidence" value="ECO:0007669"/>
    <property type="project" value="UniProtKB-KW"/>
</dbReference>
<dbReference type="HOGENOM" id="CLU_013528_0_0_11"/>
<keyword evidence="3" id="KW-0547">Nucleotide-binding</keyword>
<gene>
    <name evidence="6" type="ORF">SaccyDRAFT_3081</name>
</gene>
<dbReference type="InterPro" id="IPR024909">
    <property type="entry name" value="Cys-tRNA/MSH_ligase"/>
</dbReference>
<reference evidence="6 7" key="1">
    <citation type="submission" date="2011-11" db="EMBL/GenBank/DDBJ databases">
        <title>The Noncontiguous Finished sequence of Saccharomonospora cyanea NA-134.</title>
        <authorList>
            <consortium name="US DOE Joint Genome Institute"/>
            <person name="Lucas S."/>
            <person name="Han J."/>
            <person name="Lapidus A."/>
            <person name="Cheng J.-F."/>
            <person name="Goodwin L."/>
            <person name="Pitluck S."/>
            <person name="Peters L."/>
            <person name="Ovchinnikova G."/>
            <person name="Lu M."/>
            <person name="Detter J.C."/>
            <person name="Han C."/>
            <person name="Tapia R."/>
            <person name="Land M."/>
            <person name="Hauser L."/>
            <person name="Kyrpides N."/>
            <person name="Ivanova N."/>
            <person name="Pagani I."/>
            <person name="Brambilla E.-M."/>
            <person name="Klenk H.-P."/>
            <person name="Woyke T."/>
        </authorList>
    </citation>
    <scope>NUCLEOTIDE SEQUENCE [LARGE SCALE GENOMIC DNA]</scope>
    <source>
        <strain evidence="6 7">NA-134</strain>
    </source>
</reference>
<sequence>MTFESMTRWRPSTGATAITLDGRSTTLLDRARVYACGITPYDMTHLGHAATFVWVDTLRRVLRVLGVEPILCRNVTDVDDVIDDAARTAGVRYDHFAALQEFRFDEDMSALRVRMPDHEPRAHRYVDAVIRLAGALAASGAAYVRDGGVYFRGRHVVARSRLNEETALRLAREYGGRPDDETKDDPFDVAVWQPAEPGHPVWDSPWGPGRPGWHAECVAMSVSTFGPCVDIHAGGADLRFPHHAYHAAMAEAYAGVSPYARAWFHVGTVLVDGAKMSKSHGNYVLVQDLLRDHSAPVVRLAILDRPWAASWEYAPGVLDVAAARLEDLHQAAGRRGGHTDEPGIERMRRLLGTDLDVPAALDVAIERGGTAARVLTAALGLA</sequence>
<dbReference type="EMBL" id="CM001440">
    <property type="protein sequence ID" value="EHR61920.1"/>
    <property type="molecule type" value="Genomic_DNA"/>
</dbReference>
<keyword evidence="2" id="KW-0436">Ligase</keyword>
<dbReference type="RefSeq" id="WP_005457340.1">
    <property type="nucleotide sequence ID" value="NZ_CM001440.1"/>
</dbReference>
<dbReference type="STRING" id="882082.SaccyDRAFT_3081"/>
<feature type="domain" description="tRNA synthetases class I catalytic" evidence="5">
    <location>
        <begin position="30"/>
        <end position="319"/>
    </location>
</feature>
<dbReference type="SUPFAM" id="SSF52374">
    <property type="entry name" value="Nucleotidylyl transferase"/>
    <property type="match status" value="1"/>
</dbReference>
<proteinExistence type="predicted"/>
<evidence type="ECO:0000313" key="6">
    <source>
        <dbReference type="EMBL" id="EHR61920.1"/>
    </source>
</evidence>
<accession>H5XKS5</accession>
<protein>
    <submittedName>
        <fullName evidence="6">Cysteinyl-tRNA synthetase</fullName>
    </submittedName>
</protein>
<evidence type="ECO:0000256" key="1">
    <source>
        <dbReference type="ARBA" id="ARBA00011245"/>
    </source>
</evidence>
<dbReference type="PRINTS" id="PR00983">
    <property type="entry name" value="TRNASYNTHCYS"/>
</dbReference>
<dbReference type="AlphaFoldDB" id="H5XKS5"/>
<dbReference type="Proteomes" id="UP000002791">
    <property type="component" value="Chromosome"/>
</dbReference>